<reference evidence="2 3" key="1">
    <citation type="submission" date="2013-03" db="EMBL/GenBank/DDBJ databases">
        <title>The Genome Sequence of Cladophialophora psammophila CBS 110553.</title>
        <authorList>
            <consortium name="The Broad Institute Genomics Platform"/>
            <person name="Cuomo C."/>
            <person name="de Hoog S."/>
            <person name="Gorbushina A."/>
            <person name="Walker B."/>
            <person name="Young S.K."/>
            <person name="Zeng Q."/>
            <person name="Gargeya S."/>
            <person name="Fitzgerald M."/>
            <person name="Haas B."/>
            <person name="Abouelleil A."/>
            <person name="Allen A.W."/>
            <person name="Alvarado L."/>
            <person name="Arachchi H.M."/>
            <person name="Berlin A.M."/>
            <person name="Chapman S.B."/>
            <person name="Gainer-Dewar J."/>
            <person name="Goldberg J."/>
            <person name="Griggs A."/>
            <person name="Gujja S."/>
            <person name="Hansen M."/>
            <person name="Howarth C."/>
            <person name="Imamovic A."/>
            <person name="Ireland A."/>
            <person name="Larimer J."/>
            <person name="McCowan C."/>
            <person name="Murphy C."/>
            <person name="Pearson M."/>
            <person name="Poon T.W."/>
            <person name="Priest M."/>
            <person name="Roberts A."/>
            <person name="Saif S."/>
            <person name="Shea T."/>
            <person name="Sisk P."/>
            <person name="Sykes S."/>
            <person name="Wortman J."/>
            <person name="Nusbaum C."/>
            <person name="Birren B."/>
        </authorList>
    </citation>
    <scope>NUCLEOTIDE SEQUENCE [LARGE SCALE GENOMIC DNA]</scope>
    <source>
        <strain evidence="2 3">CBS 110553</strain>
    </source>
</reference>
<feature type="region of interest" description="Disordered" evidence="1">
    <location>
        <begin position="100"/>
        <end position="132"/>
    </location>
</feature>
<dbReference type="HOGENOM" id="CLU_1916868_0_0_1"/>
<dbReference type="OrthoDB" id="6132182at2759"/>
<evidence type="ECO:0000313" key="3">
    <source>
        <dbReference type="Proteomes" id="UP000019471"/>
    </source>
</evidence>
<dbReference type="AlphaFoldDB" id="W9XHW2"/>
<dbReference type="Proteomes" id="UP000019471">
    <property type="component" value="Unassembled WGS sequence"/>
</dbReference>
<dbReference type="GeneID" id="19185780"/>
<comment type="caution">
    <text evidence="2">The sequence shown here is derived from an EMBL/GenBank/DDBJ whole genome shotgun (WGS) entry which is preliminary data.</text>
</comment>
<sequence>MTAFFNVPSGPQPRLNPERNLTERTAYVLFAYRTFPTVSSNRMRQDTKGNIVDDVASWGSLEDIHNSNHNLTGSLGGSGGYMANAPMSAFDRLSAIWQKRSSRENPAKTPGLCKERLAGGSSAVRNQGDGKR</sequence>
<gene>
    <name evidence="2" type="ORF">A1O5_01044</name>
</gene>
<dbReference type="RefSeq" id="XP_007739853.1">
    <property type="nucleotide sequence ID" value="XM_007741663.1"/>
</dbReference>
<dbReference type="EMBL" id="AMGX01000001">
    <property type="protein sequence ID" value="EXJ76536.1"/>
    <property type="molecule type" value="Genomic_DNA"/>
</dbReference>
<evidence type="ECO:0000256" key="1">
    <source>
        <dbReference type="SAM" id="MobiDB-lite"/>
    </source>
</evidence>
<proteinExistence type="predicted"/>
<dbReference type="InterPro" id="IPR008922">
    <property type="entry name" value="Di-copper_centre_dom_sf"/>
</dbReference>
<name>W9XHW2_9EURO</name>
<organism evidence="2 3">
    <name type="scientific">Cladophialophora psammophila CBS 110553</name>
    <dbReference type="NCBI Taxonomy" id="1182543"/>
    <lineage>
        <taxon>Eukaryota</taxon>
        <taxon>Fungi</taxon>
        <taxon>Dikarya</taxon>
        <taxon>Ascomycota</taxon>
        <taxon>Pezizomycotina</taxon>
        <taxon>Eurotiomycetes</taxon>
        <taxon>Chaetothyriomycetidae</taxon>
        <taxon>Chaetothyriales</taxon>
        <taxon>Herpotrichiellaceae</taxon>
        <taxon>Cladophialophora</taxon>
    </lineage>
</organism>
<evidence type="ECO:0000313" key="2">
    <source>
        <dbReference type="EMBL" id="EXJ76536.1"/>
    </source>
</evidence>
<keyword evidence="3" id="KW-1185">Reference proteome</keyword>
<dbReference type="STRING" id="1182543.W9XHW2"/>
<protein>
    <submittedName>
        <fullName evidence="2">Uncharacterized protein</fullName>
    </submittedName>
</protein>
<dbReference type="Gene3D" id="1.10.1280.10">
    <property type="entry name" value="Di-copper center containing domain from catechol oxidase"/>
    <property type="match status" value="1"/>
</dbReference>
<accession>W9XHW2</accession>